<gene>
    <name evidence="4" type="ORF">MERR_LOCUS41115</name>
</gene>
<dbReference type="NCBIfam" id="TIGR00756">
    <property type="entry name" value="PPR"/>
    <property type="match status" value="2"/>
</dbReference>
<evidence type="ECO:0000313" key="4">
    <source>
        <dbReference type="EMBL" id="CAA7053879.1"/>
    </source>
</evidence>
<comment type="caution">
    <text evidence="4">The sequence shown here is derived from an EMBL/GenBank/DDBJ whole genome shotgun (WGS) entry which is preliminary data.</text>
</comment>
<dbReference type="EMBL" id="CACVBM020001551">
    <property type="protein sequence ID" value="CAA7053879.1"/>
    <property type="molecule type" value="Genomic_DNA"/>
</dbReference>
<evidence type="ECO:0008006" key="6">
    <source>
        <dbReference type="Google" id="ProtNLM"/>
    </source>
</evidence>
<dbReference type="Gene3D" id="1.25.40.10">
    <property type="entry name" value="Tetratricopeptide repeat domain"/>
    <property type="match status" value="1"/>
</dbReference>
<dbReference type="PANTHER" id="PTHR46128">
    <property type="entry name" value="MITOCHONDRIAL GROUP I INTRON SPLICING FACTOR CCM1"/>
    <property type="match status" value="1"/>
</dbReference>
<proteinExistence type="inferred from homology"/>
<organism evidence="4 5">
    <name type="scientific">Microthlaspi erraticum</name>
    <dbReference type="NCBI Taxonomy" id="1685480"/>
    <lineage>
        <taxon>Eukaryota</taxon>
        <taxon>Viridiplantae</taxon>
        <taxon>Streptophyta</taxon>
        <taxon>Embryophyta</taxon>
        <taxon>Tracheophyta</taxon>
        <taxon>Spermatophyta</taxon>
        <taxon>Magnoliopsida</taxon>
        <taxon>eudicotyledons</taxon>
        <taxon>Gunneridae</taxon>
        <taxon>Pentapetalae</taxon>
        <taxon>rosids</taxon>
        <taxon>malvids</taxon>
        <taxon>Brassicales</taxon>
        <taxon>Brassicaceae</taxon>
        <taxon>Coluteocarpeae</taxon>
        <taxon>Microthlaspi</taxon>
    </lineage>
</organism>
<sequence>MMASLMFDLMASKGCSPDVVTLNSLIDGCCRAKRVGDLDAAQDLFQEMISHGVCLYRNFGILLDGLCNHGKVEKALEMFKVMQKSKMDLEYCCL</sequence>
<protein>
    <recommendedName>
        <fullName evidence="6">Pentacotripeptide-repeat region of PRORP domain-containing protein</fullName>
    </recommendedName>
</protein>
<name>A0A6D2L2X7_9BRAS</name>
<dbReference type="Pfam" id="PF12854">
    <property type="entry name" value="PPR_1"/>
    <property type="match status" value="2"/>
</dbReference>
<comment type="similarity">
    <text evidence="1">Belongs to the PPR family. P subfamily.</text>
</comment>
<dbReference type="OrthoDB" id="1096083at2759"/>
<keyword evidence="5" id="KW-1185">Reference proteome</keyword>
<evidence type="ECO:0000313" key="5">
    <source>
        <dbReference type="Proteomes" id="UP000467841"/>
    </source>
</evidence>
<dbReference type="InterPro" id="IPR002885">
    <property type="entry name" value="PPR_rpt"/>
</dbReference>
<dbReference type="PANTHER" id="PTHR46128:SF211">
    <property type="entry name" value="PENTACOTRIPEPTIDE-REPEAT REGION OF PRORP DOMAIN-CONTAINING PROTEIN"/>
    <property type="match status" value="1"/>
</dbReference>
<feature type="repeat" description="PPR" evidence="3">
    <location>
        <begin position="18"/>
        <end position="55"/>
    </location>
</feature>
<evidence type="ECO:0000256" key="3">
    <source>
        <dbReference type="PROSITE-ProRule" id="PRU00708"/>
    </source>
</evidence>
<dbReference type="PROSITE" id="PS51375">
    <property type="entry name" value="PPR"/>
    <property type="match status" value="1"/>
</dbReference>
<evidence type="ECO:0000256" key="2">
    <source>
        <dbReference type="ARBA" id="ARBA00022737"/>
    </source>
</evidence>
<accession>A0A6D2L2X7</accession>
<reference evidence="4" key="1">
    <citation type="submission" date="2020-01" db="EMBL/GenBank/DDBJ databases">
        <authorList>
            <person name="Mishra B."/>
        </authorList>
    </citation>
    <scope>NUCLEOTIDE SEQUENCE [LARGE SCALE GENOMIC DNA]</scope>
</reference>
<dbReference type="AlphaFoldDB" id="A0A6D2L2X7"/>
<keyword evidence="2" id="KW-0677">Repeat</keyword>
<dbReference type="InterPro" id="IPR050872">
    <property type="entry name" value="PPR_P_subfamily"/>
</dbReference>
<dbReference type="Proteomes" id="UP000467841">
    <property type="component" value="Unassembled WGS sequence"/>
</dbReference>
<dbReference type="InterPro" id="IPR011990">
    <property type="entry name" value="TPR-like_helical_dom_sf"/>
</dbReference>
<evidence type="ECO:0000256" key="1">
    <source>
        <dbReference type="ARBA" id="ARBA00007626"/>
    </source>
</evidence>